<dbReference type="Pfam" id="PF10135">
    <property type="entry name" value="Rod-binding"/>
    <property type="match status" value="1"/>
</dbReference>
<dbReference type="PRINTS" id="PR01002">
    <property type="entry name" value="FLGFLGJ"/>
</dbReference>
<dbReference type="Proteomes" id="UP000186469">
    <property type="component" value="Unassembled WGS sequence"/>
</dbReference>
<feature type="region of interest" description="Disordered" evidence="1">
    <location>
        <begin position="450"/>
        <end position="472"/>
    </location>
</feature>
<evidence type="ECO:0000259" key="3">
    <source>
        <dbReference type="Pfam" id="PF10135"/>
    </source>
</evidence>
<keyword evidence="5" id="KW-1185">Reference proteome</keyword>
<dbReference type="PANTHER" id="PTHR21666:SF291">
    <property type="entry name" value="STAGE II SPORULATION PROTEIN Q"/>
    <property type="match status" value="1"/>
</dbReference>
<feature type="domain" description="Flagellar protein FlgJ N-terminal" evidence="3">
    <location>
        <begin position="61"/>
        <end position="107"/>
    </location>
</feature>
<evidence type="ECO:0000313" key="4">
    <source>
        <dbReference type="EMBL" id="SHN69416.1"/>
    </source>
</evidence>
<dbReference type="RefSeq" id="WP_072697631.1">
    <property type="nucleotide sequence ID" value="NZ_FRDI01000011.1"/>
</dbReference>
<name>A0A1M7TFD7_9BACT</name>
<dbReference type="SUPFAM" id="SSF51261">
    <property type="entry name" value="Duplicated hybrid motif"/>
    <property type="match status" value="1"/>
</dbReference>
<sequence>MSNPMDSAMAQHAVSDQNMVEKKIQLDALRSNLVPEQSKEKKLREACEGFESIFIQKMWEQMRKTVPKEGYLHSKDEEIYQSMFDQEFAKKMSSAGGIGLGDMLYEQLSQQLGDSARTKTPNKRYEPLPIEPTRLEVLQTPPINYQAYYNQGQDSLNLLNNVSAANSALYSALDEQLEAIPKEESEDEKLINNALSDLEIFSKTQAAMNNANIQTAQVAQVAQPLQQPVANLGENVPKQPSAIGRVTSPRNSLAQSRQSISPIDRVHAQASSADAKAELETLKQAQNTAARTARKVQKQQNSAQNGMNAPYNQIQNQQPINMQAVQAMAIDPNASIANMDSTFNPEIDGITASTGTQIIPPEVRAKIEERQKASQAQLSSLGKQNNIQANGANNVPLSAMTPEQAQVAQSEVPAGSKIIVEPPQAVQGARIQERSLGSNSAPAVFGRTTLQPQPNLSQSQQVPVSENTQTKGQLPLKDAKLSSNFGWQENIKGEKIWNTGVTLAANEAKEVSAFMDGELAFAGKHDEYGDLIVVDHKNGLKSYYGNAKLNQNTNGSQPQVGDQILSGTNFAKLSTDEQNQPNSLYFEVRKGELALNPLNFLTNTEFNV</sequence>
<feature type="compositionally biased region" description="Low complexity" evidence="1">
    <location>
        <begin position="450"/>
        <end position="465"/>
    </location>
</feature>
<protein>
    <submittedName>
        <fullName evidence="4">Murein DD-endopeptidase MepM and murein hydrolase activator NlpD, contain LysM domain</fullName>
    </submittedName>
</protein>
<evidence type="ECO:0000313" key="5">
    <source>
        <dbReference type="Proteomes" id="UP000186469"/>
    </source>
</evidence>
<dbReference type="CDD" id="cd12797">
    <property type="entry name" value="M23_peptidase"/>
    <property type="match status" value="1"/>
</dbReference>
<dbReference type="InterPro" id="IPR019301">
    <property type="entry name" value="Flagellar_prot_FlgJ_N"/>
</dbReference>
<reference evidence="4 5" key="1">
    <citation type="submission" date="2016-12" db="EMBL/GenBank/DDBJ databases">
        <authorList>
            <person name="Song W.-J."/>
            <person name="Kurnit D.M."/>
        </authorList>
    </citation>
    <scope>NUCLEOTIDE SEQUENCE [LARGE SCALE GENOMIC DNA]</scope>
    <source>
        <strain evidence="4 5">DSM 11393</strain>
    </source>
</reference>
<dbReference type="InterPro" id="IPR016047">
    <property type="entry name" value="M23ase_b-sheet_dom"/>
</dbReference>
<dbReference type="Gene3D" id="2.70.70.10">
    <property type="entry name" value="Glucose Permease (Domain IIA)"/>
    <property type="match status" value="1"/>
</dbReference>
<dbReference type="GO" id="GO:0004222">
    <property type="term" value="F:metalloendopeptidase activity"/>
    <property type="evidence" value="ECO:0007669"/>
    <property type="project" value="TreeGrafter"/>
</dbReference>
<dbReference type="PANTHER" id="PTHR21666">
    <property type="entry name" value="PEPTIDASE-RELATED"/>
    <property type="match status" value="1"/>
</dbReference>
<evidence type="ECO:0000259" key="2">
    <source>
        <dbReference type="Pfam" id="PF01551"/>
    </source>
</evidence>
<feature type="domain" description="M23ase beta-sheet core" evidence="2">
    <location>
        <begin position="498"/>
        <end position="597"/>
    </location>
</feature>
<dbReference type="EMBL" id="FRDI01000011">
    <property type="protein sequence ID" value="SHN69416.1"/>
    <property type="molecule type" value="Genomic_DNA"/>
</dbReference>
<dbReference type="AlphaFoldDB" id="A0A1M7TFD7"/>
<dbReference type="STRING" id="1121455.SAMN02745728_01946"/>
<dbReference type="InterPro" id="IPR050570">
    <property type="entry name" value="Cell_wall_metabolism_enzyme"/>
</dbReference>
<proteinExistence type="predicted"/>
<evidence type="ECO:0000256" key="1">
    <source>
        <dbReference type="SAM" id="MobiDB-lite"/>
    </source>
</evidence>
<accession>A0A1M7TFD7</accession>
<gene>
    <name evidence="4" type="ORF">SAMN02745728_01946</name>
</gene>
<dbReference type="Pfam" id="PF01551">
    <property type="entry name" value="Peptidase_M23"/>
    <property type="match status" value="1"/>
</dbReference>
<keyword evidence="4" id="KW-0378">Hydrolase</keyword>
<dbReference type="InterPro" id="IPR011055">
    <property type="entry name" value="Dup_hybrid_motif"/>
</dbReference>
<organism evidence="4 5">
    <name type="scientific">Desulfovibrio litoralis DSM 11393</name>
    <dbReference type="NCBI Taxonomy" id="1121455"/>
    <lineage>
        <taxon>Bacteria</taxon>
        <taxon>Pseudomonadati</taxon>
        <taxon>Thermodesulfobacteriota</taxon>
        <taxon>Desulfovibrionia</taxon>
        <taxon>Desulfovibrionales</taxon>
        <taxon>Desulfovibrionaceae</taxon>
        <taxon>Desulfovibrio</taxon>
    </lineage>
</organism>